<reference evidence="3 4" key="1">
    <citation type="journal article" date="2013" name="Genome Announc.">
        <title>Genome Sequence of the Pyrene- and Fluoranthene-Degrading Bacterium Cycloclasticus sp. Strain PY97M.</title>
        <authorList>
            <person name="Cui Z."/>
            <person name="Xu G."/>
            <person name="Li Q."/>
            <person name="Gao W."/>
            <person name="Zheng L."/>
        </authorList>
    </citation>
    <scope>NUCLEOTIDE SEQUENCE [LARGE SCALE GENOMIC DNA]</scope>
    <source>
        <strain evidence="3 4">PY97M</strain>
    </source>
</reference>
<evidence type="ECO:0000313" key="3">
    <source>
        <dbReference type="EMBL" id="EPD14370.1"/>
    </source>
</evidence>
<dbReference type="InterPro" id="IPR036188">
    <property type="entry name" value="FAD/NAD-bd_sf"/>
</dbReference>
<proteinExistence type="predicted"/>
<dbReference type="RefSeq" id="WP_016389873.1">
    <property type="nucleotide sequence ID" value="NZ_FQZJ01000006.1"/>
</dbReference>
<dbReference type="Pfam" id="PF01266">
    <property type="entry name" value="DAO"/>
    <property type="match status" value="1"/>
</dbReference>
<dbReference type="GO" id="GO:0016491">
    <property type="term" value="F:oxidoreductase activity"/>
    <property type="evidence" value="ECO:0007669"/>
    <property type="project" value="UniProtKB-KW"/>
</dbReference>
<organism evidence="3 4">
    <name type="scientific">Cycloclasticus pugetii</name>
    <dbReference type="NCBI Taxonomy" id="34068"/>
    <lineage>
        <taxon>Bacteria</taxon>
        <taxon>Pseudomonadati</taxon>
        <taxon>Pseudomonadota</taxon>
        <taxon>Gammaproteobacteria</taxon>
        <taxon>Thiotrichales</taxon>
        <taxon>Piscirickettsiaceae</taxon>
        <taxon>Cycloclasticus</taxon>
    </lineage>
</organism>
<sequence length="360" mass="39751">MFDFLIIGGGLLGLLTAKELQQAGAKVAVVDKNSRGQQATWAAGGILSPMRPWLYSEPVNAISSLSQSVYQQLSTELRDQTGIDPEWLLSGMLVLEDNELPQAIQWCEQNNSPVEVLSVEELNSQFEHLAPFTESAIYRPDVATIRPHKLSAALTQYLTLNGVSFYNDQEVTKLQHTDYAVTGAEIGKTTLSANEYILCGGAWSTQLVPKLCPQPDIKPVKGQMICFPPTDITNLCMVMDGNRYIIPRKDKRIVVGSTREYTQFDASTTQAAFDELKHFAQQLYPALASIEPDAHWAGLRPASPNSIPYICRVAPLSNLSLNAGHYRNGIVTAPASAELMSDILLNRRCKIDPTPYQLQR</sequence>
<keyword evidence="1" id="KW-0560">Oxidoreductase</keyword>
<dbReference type="SUPFAM" id="SSF51905">
    <property type="entry name" value="FAD/NAD(P)-binding domain"/>
    <property type="match status" value="1"/>
</dbReference>
<evidence type="ECO:0000313" key="4">
    <source>
        <dbReference type="Proteomes" id="UP000015462"/>
    </source>
</evidence>
<feature type="domain" description="FAD dependent oxidoreductase" evidence="2">
    <location>
        <begin position="3"/>
        <end position="342"/>
    </location>
</feature>
<keyword evidence="4" id="KW-1185">Reference proteome</keyword>
<evidence type="ECO:0000256" key="1">
    <source>
        <dbReference type="ARBA" id="ARBA00023002"/>
    </source>
</evidence>
<dbReference type="GO" id="GO:0005737">
    <property type="term" value="C:cytoplasm"/>
    <property type="evidence" value="ECO:0007669"/>
    <property type="project" value="TreeGrafter"/>
</dbReference>
<accession>A0AB33Z4R4</accession>
<name>A0AB33Z4R4_9GAMM</name>
<dbReference type="SUPFAM" id="SSF54373">
    <property type="entry name" value="FAD-linked reductases, C-terminal domain"/>
    <property type="match status" value="1"/>
</dbReference>
<gene>
    <name evidence="3" type="ORF">L196_02695</name>
</gene>
<dbReference type="Gene3D" id="3.50.50.60">
    <property type="entry name" value="FAD/NAD(P)-binding domain"/>
    <property type="match status" value="1"/>
</dbReference>
<evidence type="ECO:0000259" key="2">
    <source>
        <dbReference type="Pfam" id="PF01266"/>
    </source>
</evidence>
<dbReference type="Proteomes" id="UP000015462">
    <property type="component" value="Unassembled WGS sequence"/>
</dbReference>
<dbReference type="InterPro" id="IPR006076">
    <property type="entry name" value="FAD-dep_OxRdtase"/>
</dbReference>
<dbReference type="Gene3D" id="3.30.9.10">
    <property type="entry name" value="D-Amino Acid Oxidase, subunit A, domain 2"/>
    <property type="match status" value="1"/>
</dbReference>
<comment type="caution">
    <text evidence="3">The sequence shown here is derived from an EMBL/GenBank/DDBJ whole genome shotgun (WGS) entry which is preliminary data.</text>
</comment>
<protein>
    <submittedName>
        <fullName evidence="3">Glycine oxidase</fullName>
    </submittedName>
</protein>
<dbReference type="PANTHER" id="PTHR13847:SF289">
    <property type="entry name" value="GLYCINE OXIDASE"/>
    <property type="match status" value="1"/>
</dbReference>
<dbReference type="AlphaFoldDB" id="A0AB33Z4R4"/>
<dbReference type="EMBL" id="ASHL01000001">
    <property type="protein sequence ID" value="EPD14370.1"/>
    <property type="molecule type" value="Genomic_DNA"/>
</dbReference>
<dbReference type="PANTHER" id="PTHR13847">
    <property type="entry name" value="SARCOSINE DEHYDROGENASE-RELATED"/>
    <property type="match status" value="1"/>
</dbReference>